<evidence type="ECO:0000256" key="4">
    <source>
        <dbReference type="ARBA" id="ARBA00022723"/>
    </source>
</evidence>
<evidence type="ECO:0000256" key="2">
    <source>
        <dbReference type="ARBA" id="ARBA00022574"/>
    </source>
</evidence>
<dbReference type="RefSeq" id="XP_062878804.1">
    <property type="nucleotide sequence ID" value="XM_063022734.1"/>
</dbReference>
<dbReference type="KEGG" id="asau:88174840"/>
<evidence type="ECO:0000259" key="9">
    <source>
        <dbReference type="Pfam" id="PF07687"/>
    </source>
</evidence>
<dbReference type="Proteomes" id="UP001338582">
    <property type="component" value="Chromosome 4"/>
</dbReference>
<dbReference type="Gene3D" id="3.30.70.360">
    <property type="match status" value="1"/>
</dbReference>
<dbReference type="InterPro" id="IPR011650">
    <property type="entry name" value="Peptidase_M20_dimer"/>
</dbReference>
<evidence type="ECO:0000313" key="11">
    <source>
        <dbReference type="Proteomes" id="UP001338582"/>
    </source>
</evidence>
<comment type="similarity">
    <text evidence="1">Belongs to the peptidase M20A family.</text>
</comment>
<keyword evidence="6" id="KW-0378">Hydrolase</keyword>
<evidence type="ECO:0000256" key="8">
    <source>
        <dbReference type="SAM" id="MobiDB-lite"/>
    </source>
</evidence>
<feature type="domain" description="Peptidase M20 dimerisation" evidence="9">
    <location>
        <begin position="705"/>
        <end position="852"/>
    </location>
</feature>
<dbReference type="Gene3D" id="2.130.10.10">
    <property type="entry name" value="YVTN repeat-like/Quinoprotein amine dehydrogenase"/>
    <property type="match status" value="2"/>
</dbReference>
<evidence type="ECO:0000256" key="5">
    <source>
        <dbReference type="ARBA" id="ARBA00022737"/>
    </source>
</evidence>
<dbReference type="GO" id="GO:0006751">
    <property type="term" value="P:glutathione catabolic process"/>
    <property type="evidence" value="ECO:0007669"/>
    <property type="project" value="InterPro"/>
</dbReference>
<dbReference type="GO" id="GO:0008233">
    <property type="term" value="F:peptidase activity"/>
    <property type="evidence" value="ECO:0007669"/>
    <property type="project" value="UniProtKB-KW"/>
</dbReference>
<name>A0AAX4HCT0_9ASCO</name>
<dbReference type="PROSITE" id="PS50082">
    <property type="entry name" value="WD_REPEATS_2"/>
    <property type="match status" value="1"/>
</dbReference>
<gene>
    <name evidence="10" type="ORF">PUMCH_003777</name>
</gene>
<dbReference type="Pfam" id="PF00400">
    <property type="entry name" value="WD40"/>
    <property type="match status" value="2"/>
</dbReference>
<feature type="region of interest" description="Disordered" evidence="8">
    <location>
        <begin position="19"/>
        <end position="44"/>
    </location>
</feature>
<dbReference type="SUPFAM" id="SSF50978">
    <property type="entry name" value="WD40 repeat-like"/>
    <property type="match status" value="1"/>
</dbReference>
<dbReference type="InterPro" id="IPR019775">
    <property type="entry name" value="WD40_repeat_CS"/>
</dbReference>
<dbReference type="InterPro" id="IPR001680">
    <property type="entry name" value="WD40_rpt"/>
</dbReference>
<keyword evidence="11" id="KW-1185">Reference proteome</keyword>
<dbReference type="PANTHER" id="PTHR43270:SF8">
    <property type="entry name" value="DI- AND TRIPEPTIDASE DUG2-RELATED"/>
    <property type="match status" value="1"/>
</dbReference>
<dbReference type="Gene3D" id="3.40.630.10">
    <property type="entry name" value="Zn peptidases"/>
    <property type="match status" value="1"/>
</dbReference>
<keyword evidence="5" id="KW-0677">Repeat</keyword>
<reference evidence="10 11" key="1">
    <citation type="submission" date="2023-10" db="EMBL/GenBank/DDBJ databases">
        <title>Draft Genome Sequence of Candida saopaulonensis from a very Premature Infant with Sepsis.</title>
        <authorList>
            <person name="Ning Y."/>
            <person name="Dai R."/>
            <person name="Xiao M."/>
            <person name="Xu Y."/>
            <person name="Yan Q."/>
            <person name="Zhang L."/>
        </authorList>
    </citation>
    <scope>NUCLEOTIDE SEQUENCE [LARGE SCALE GENOMIC DNA]</scope>
    <source>
        <strain evidence="10 11">19XY460</strain>
    </source>
</reference>
<protein>
    <recommendedName>
        <fullName evidence="9">Peptidase M20 dimerisation domain-containing protein</fullName>
    </recommendedName>
</protein>
<dbReference type="InterPro" id="IPR015943">
    <property type="entry name" value="WD40/YVTN_repeat-like_dom_sf"/>
</dbReference>
<evidence type="ECO:0000256" key="6">
    <source>
        <dbReference type="ARBA" id="ARBA00022801"/>
    </source>
</evidence>
<keyword evidence="4" id="KW-0479">Metal-binding</keyword>
<feature type="compositionally biased region" description="Polar residues" evidence="8">
    <location>
        <begin position="23"/>
        <end position="34"/>
    </location>
</feature>
<dbReference type="PROSITE" id="PS00678">
    <property type="entry name" value="WD_REPEATS_1"/>
    <property type="match status" value="1"/>
</dbReference>
<dbReference type="GO" id="GO:0006508">
    <property type="term" value="P:proteolysis"/>
    <property type="evidence" value="ECO:0007669"/>
    <property type="project" value="UniProtKB-KW"/>
</dbReference>
<evidence type="ECO:0000313" key="10">
    <source>
        <dbReference type="EMBL" id="WPK26423.1"/>
    </source>
</evidence>
<keyword evidence="3" id="KW-0645">Protease</keyword>
<dbReference type="Pfam" id="PF01546">
    <property type="entry name" value="Peptidase_M20"/>
    <property type="match status" value="1"/>
</dbReference>
<organism evidence="10 11">
    <name type="scientific">Australozyma saopauloensis</name>
    <dbReference type="NCBI Taxonomy" id="291208"/>
    <lineage>
        <taxon>Eukaryota</taxon>
        <taxon>Fungi</taxon>
        <taxon>Dikarya</taxon>
        <taxon>Ascomycota</taxon>
        <taxon>Saccharomycotina</taxon>
        <taxon>Pichiomycetes</taxon>
        <taxon>Metschnikowiaceae</taxon>
        <taxon>Australozyma</taxon>
    </lineage>
</organism>
<proteinExistence type="inferred from homology"/>
<dbReference type="InterPro" id="IPR002933">
    <property type="entry name" value="Peptidase_M20"/>
</dbReference>
<dbReference type="PIRSF" id="PIRSF037237">
    <property type="entry name" value="Peptidase_WD_repeats_DUG2"/>
    <property type="match status" value="1"/>
</dbReference>
<dbReference type="InterPro" id="IPR036322">
    <property type="entry name" value="WD40_repeat_dom_sf"/>
</dbReference>
<dbReference type="InterPro" id="IPR017149">
    <property type="entry name" value="GSH_degradosome_Dug2"/>
</dbReference>
<dbReference type="GeneID" id="88174840"/>
<keyword evidence="2 7" id="KW-0853">WD repeat</keyword>
<evidence type="ECO:0000256" key="1">
    <source>
        <dbReference type="ARBA" id="ARBA00006247"/>
    </source>
</evidence>
<dbReference type="PANTHER" id="PTHR43270">
    <property type="entry name" value="BETA-ALA-HIS DIPEPTIDASE"/>
    <property type="match status" value="1"/>
</dbReference>
<dbReference type="AlphaFoldDB" id="A0AAX4HCT0"/>
<dbReference type="SUPFAM" id="SSF53187">
    <property type="entry name" value="Zn-dependent exopeptidases"/>
    <property type="match status" value="1"/>
</dbReference>
<dbReference type="Pfam" id="PF07687">
    <property type="entry name" value="M20_dimer"/>
    <property type="match status" value="1"/>
</dbReference>
<accession>A0AAX4HCT0</accession>
<dbReference type="InterPro" id="IPR051458">
    <property type="entry name" value="Cyt/Met_Dipeptidase"/>
</dbReference>
<evidence type="ECO:0000256" key="3">
    <source>
        <dbReference type="ARBA" id="ARBA00022670"/>
    </source>
</evidence>
<sequence length="963" mass="107789">MGGFSGIIHEGEFISNPARNALPINSTTSSTPRAQTPRRFDLDRPSSPDCFHKCSSSNCGNSLGRESLVVDFNQVEPEPVLSMVHNWSHTHSILSVIAAPSKGLLICGTQDSKVLIFDIATFSLKNTDIGDLHGSVLCLTLDRHENFLFSAGLDSIVRVWDLTPLLDTTKTHYEIPCTHLVYSLVDIGDIFSITWYDDLETLFIGLQNASILWCRLHLGHDTPPNELECMPSTFDRLPYLRFDKFFDSKGPGGSINRVQKEHRLHCSLQSTVEGPILVEIPNEDSIRFAHNGYVYCMESIDKHNAQEFCDLRQLRSNDVLASCGGDGFIKIWEIVSDSDSKIHLKLIAALENDNAILSMHISDSSVFVGLNDATINVWDLTTLQLTRSFHFISDQGKKDEVLSLSIVNDCIYKATNMGGLCKFPLKQDLTDNDANRDSSTNLINVNFDRLFTEGAHLEESSSVFAVHSFSFRNSVYLVSGGTGSLCLWNLSSHSDHSGYIELQPSSRHSVSECSNDHLLDSLKQFISYKTISKFPHLYLDESRRCAKFMSKLFMNLGAEETKLLPVADCNPIVYAKFARSKKDNEGKPTRVLWYGHYDVVEATQDKECWDTDPFSLVSKEGNLYARGVSDNKGPTLGAMYAVAELCRKGELSTDVVFVIEGEEESGSIGFQNLIHMHKDLIGPIDWIMLSNSYWLGDQVPCLNYGLRGVIHASISVESNKPDRHSGVDGGVSREPTMDLIHTLGHLTCQSSNKIKIPHFYDDVLPVDETELNLYNKLRESLVESEIQQDDLDSLLTKWRNPSLTVHRVDVSGPKNNTVISQRATASVSIRVVPNQKLDQIKDLFTLYLNDIFGKINTDNTLHINIFHEAEPWLGDPTNLVYQVLFEKMKSNWGPDVPEPLFIREGGSIPSIRFLEKEFGAPAAQIPCGQGSDGAHLKNEKLRIINLFMLRSILEDTFRELGLK</sequence>
<feature type="repeat" description="WD" evidence="7">
    <location>
        <begin position="129"/>
        <end position="162"/>
    </location>
</feature>
<dbReference type="GO" id="GO:0046872">
    <property type="term" value="F:metal ion binding"/>
    <property type="evidence" value="ECO:0007669"/>
    <property type="project" value="UniProtKB-KW"/>
</dbReference>
<dbReference type="SMART" id="SM00320">
    <property type="entry name" value="WD40"/>
    <property type="match status" value="5"/>
</dbReference>
<dbReference type="EMBL" id="CP138897">
    <property type="protein sequence ID" value="WPK26423.1"/>
    <property type="molecule type" value="Genomic_DNA"/>
</dbReference>
<evidence type="ECO:0000256" key="7">
    <source>
        <dbReference type="PROSITE-ProRule" id="PRU00221"/>
    </source>
</evidence>